<reference evidence="1" key="1">
    <citation type="journal article" date="2018" name="Nat. Genet.">
        <title>Extensive intraspecific gene order and gene structural variations between Mo17 and other maize genomes.</title>
        <authorList>
            <person name="Sun S."/>
            <person name="Zhou Y."/>
            <person name="Chen J."/>
            <person name="Shi J."/>
            <person name="Zhao H."/>
            <person name="Zhao H."/>
            <person name="Song W."/>
            <person name="Zhang M."/>
            <person name="Cui Y."/>
            <person name="Dong X."/>
            <person name="Liu H."/>
            <person name="Ma X."/>
            <person name="Jiao Y."/>
            <person name="Wang B."/>
            <person name="Wei X."/>
            <person name="Stein J.C."/>
            <person name="Glaubitz J.C."/>
            <person name="Lu F."/>
            <person name="Yu G."/>
            <person name="Liang C."/>
            <person name="Fengler K."/>
            <person name="Li B."/>
            <person name="Rafalski A."/>
            <person name="Schnable P.S."/>
            <person name="Ware D.H."/>
            <person name="Buckler E.S."/>
            <person name="Lai J."/>
        </authorList>
    </citation>
    <scope>NUCLEOTIDE SEQUENCE [LARGE SCALE GENOMIC DNA]</scope>
    <source>
        <tissue evidence="1">Seedling</tissue>
    </source>
</reference>
<dbReference type="Proteomes" id="UP000251960">
    <property type="component" value="Chromosome 7"/>
</dbReference>
<gene>
    <name evidence="1" type="ORF">Zm00014a_040053</name>
</gene>
<name>A0A3L6E508_MAIZE</name>
<dbReference type="EMBL" id="NCVQ01000008">
    <property type="protein sequence ID" value="PWZ15966.1"/>
    <property type="molecule type" value="Genomic_DNA"/>
</dbReference>
<comment type="caution">
    <text evidence="1">The sequence shown here is derived from an EMBL/GenBank/DDBJ whole genome shotgun (WGS) entry which is preliminary data.</text>
</comment>
<protein>
    <submittedName>
        <fullName evidence="1">Uncharacterized protein</fullName>
    </submittedName>
</protein>
<accession>A0A3L6E508</accession>
<evidence type="ECO:0000313" key="1">
    <source>
        <dbReference type="EMBL" id="PWZ15966.1"/>
    </source>
</evidence>
<proteinExistence type="predicted"/>
<dbReference type="AlphaFoldDB" id="A0A3L6E508"/>
<organism evidence="1">
    <name type="scientific">Zea mays</name>
    <name type="common">Maize</name>
    <dbReference type="NCBI Taxonomy" id="4577"/>
    <lineage>
        <taxon>Eukaryota</taxon>
        <taxon>Viridiplantae</taxon>
        <taxon>Streptophyta</taxon>
        <taxon>Embryophyta</taxon>
        <taxon>Tracheophyta</taxon>
        <taxon>Spermatophyta</taxon>
        <taxon>Magnoliopsida</taxon>
        <taxon>Liliopsida</taxon>
        <taxon>Poales</taxon>
        <taxon>Poaceae</taxon>
        <taxon>PACMAD clade</taxon>
        <taxon>Panicoideae</taxon>
        <taxon>Andropogonodae</taxon>
        <taxon>Andropogoneae</taxon>
        <taxon>Tripsacinae</taxon>
        <taxon>Zea</taxon>
    </lineage>
</organism>
<sequence>MSHILGKSIQRLMIVHVLNVSKYNT</sequence>